<dbReference type="Proteomes" id="UP000789920">
    <property type="component" value="Unassembled WGS sequence"/>
</dbReference>
<dbReference type="EMBL" id="CAJVQC010123541">
    <property type="protein sequence ID" value="CAG8839419.1"/>
    <property type="molecule type" value="Genomic_DNA"/>
</dbReference>
<evidence type="ECO:0000313" key="2">
    <source>
        <dbReference type="Proteomes" id="UP000789920"/>
    </source>
</evidence>
<protein>
    <submittedName>
        <fullName evidence="1">9452_t:CDS:1</fullName>
    </submittedName>
</protein>
<name>A0ACA9SKM4_9GLOM</name>
<gene>
    <name evidence="1" type="ORF">RPERSI_LOCUS31036</name>
</gene>
<feature type="non-terminal residue" evidence="1">
    <location>
        <position position="1"/>
    </location>
</feature>
<keyword evidence="2" id="KW-1185">Reference proteome</keyword>
<sequence>PISMNEIISNDRQYLSSQGYNMNPSFHNIQRQRNTNLDIFQSNLDSGVNGNTPTFFVSSHDLDANGQLEQ</sequence>
<accession>A0ACA9SKM4</accession>
<comment type="caution">
    <text evidence="1">The sequence shown here is derived from an EMBL/GenBank/DDBJ whole genome shotgun (WGS) entry which is preliminary data.</text>
</comment>
<reference evidence="1" key="1">
    <citation type="submission" date="2021-06" db="EMBL/GenBank/DDBJ databases">
        <authorList>
            <person name="Kallberg Y."/>
            <person name="Tangrot J."/>
            <person name="Rosling A."/>
        </authorList>
    </citation>
    <scope>NUCLEOTIDE SEQUENCE</scope>
    <source>
        <strain evidence="1">MA461A</strain>
    </source>
</reference>
<evidence type="ECO:0000313" key="1">
    <source>
        <dbReference type="EMBL" id="CAG8839419.1"/>
    </source>
</evidence>
<organism evidence="1 2">
    <name type="scientific">Racocetra persica</name>
    <dbReference type="NCBI Taxonomy" id="160502"/>
    <lineage>
        <taxon>Eukaryota</taxon>
        <taxon>Fungi</taxon>
        <taxon>Fungi incertae sedis</taxon>
        <taxon>Mucoromycota</taxon>
        <taxon>Glomeromycotina</taxon>
        <taxon>Glomeromycetes</taxon>
        <taxon>Diversisporales</taxon>
        <taxon>Gigasporaceae</taxon>
        <taxon>Racocetra</taxon>
    </lineage>
</organism>
<proteinExistence type="predicted"/>